<protein>
    <submittedName>
        <fullName evidence="1">Uncharacterized protein</fullName>
    </submittedName>
</protein>
<dbReference type="RefSeq" id="WP_088421298.1">
    <property type="nucleotide sequence ID" value="NZ_NJBA01000011.1"/>
</dbReference>
<organism evidence="1 2">
    <name type="scientific">Pseudomonas nitroreducens</name>
    <dbReference type="NCBI Taxonomy" id="46680"/>
    <lineage>
        <taxon>Bacteria</taxon>
        <taxon>Pseudomonadati</taxon>
        <taxon>Pseudomonadota</taxon>
        <taxon>Gammaproteobacteria</taxon>
        <taxon>Pseudomonadales</taxon>
        <taxon>Pseudomonadaceae</taxon>
        <taxon>Pseudomonas</taxon>
    </lineage>
</organism>
<dbReference type="EMBL" id="NJBA01000011">
    <property type="protein sequence ID" value="OWP47912.1"/>
    <property type="molecule type" value="Genomic_DNA"/>
</dbReference>
<dbReference type="STRING" id="46680.GCA_000807755_02186"/>
<dbReference type="AlphaFoldDB" id="A0A246F402"/>
<reference evidence="1 2" key="1">
    <citation type="submission" date="2017-06" db="EMBL/GenBank/DDBJ databases">
        <title>Draft genome of Pseudomonas nitroreducens DF05.</title>
        <authorList>
            <person name="Iyer R."/>
        </authorList>
    </citation>
    <scope>NUCLEOTIDE SEQUENCE [LARGE SCALE GENOMIC DNA]</scope>
    <source>
        <strain evidence="1 2">DF05</strain>
    </source>
</reference>
<name>A0A246F402_PSENT</name>
<evidence type="ECO:0000313" key="1">
    <source>
        <dbReference type="EMBL" id="OWP47912.1"/>
    </source>
</evidence>
<sequence>MNLAPDSLWVDVETWSPYRPQRILHGRISREDYLALCNGHAPFEVRLGDCQSRHCPTGPVQDLFLSGSHILNVTPVERVA</sequence>
<comment type="caution">
    <text evidence="1">The sequence shown here is derived from an EMBL/GenBank/DDBJ whole genome shotgun (WGS) entry which is preliminary data.</text>
</comment>
<gene>
    <name evidence="1" type="ORF">CEG18_25670</name>
</gene>
<proteinExistence type="predicted"/>
<evidence type="ECO:0000313" key="2">
    <source>
        <dbReference type="Proteomes" id="UP000198145"/>
    </source>
</evidence>
<accession>A0A246F402</accession>
<dbReference type="Proteomes" id="UP000198145">
    <property type="component" value="Unassembled WGS sequence"/>
</dbReference>